<dbReference type="Proteomes" id="UP001205063">
    <property type="component" value="Unassembled WGS sequence"/>
</dbReference>
<keyword evidence="1" id="KW-1133">Transmembrane helix</keyword>
<gene>
    <name evidence="2" type="ORF">NE646_05515</name>
</gene>
<dbReference type="AlphaFoldDB" id="A0AAW5KF36"/>
<evidence type="ECO:0000256" key="1">
    <source>
        <dbReference type="SAM" id="Phobius"/>
    </source>
</evidence>
<dbReference type="SUPFAM" id="SSF103473">
    <property type="entry name" value="MFS general substrate transporter"/>
    <property type="match status" value="1"/>
</dbReference>
<sequence>MGMAQSAGSPLSAVGPLLFGALFDWTGSWVAPLVFYGGIILLYAYTAHQSSKDVYLLDWGAEQ</sequence>
<proteinExistence type="predicted"/>
<dbReference type="EMBL" id="JANGAB010000002">
    <property type="protein sequence ID" value="MCQ4949123.1"/>
    <property type="molecule type" value="Genomic_DNA"/>
</dbReference>
<evidence type="ECO:0008006" key="4">
    <source>
        <dbReference type="Google" id="ProtNLM"/>
    </source>
</evidence>
<dbReference type="InterPro" id="IPR036259">
    <property type="entry name" value="MFS_trans_sf"/>
</dbReference>
<reference evidence="2" key="1">
    <citation type="submission" date="2022-06" db="EMBL/GenBank/DDBJ databases">
        <title>Isolation of gut microbiota from human fecal samples.</title>
        <authorList>
            <person name="Pamer E.G."/>
            <person name="Barat B."/>
            <person name="Waligurski E."/>
            <person name="Medina S."/>
            <person name="Paddock L."/>
            <person name="Mostad J."/>
        </authorList>
    </citation>
    <scope>NUCLEOTIDE SEQUENCE</scope>
    <source>
        <strain evidence="2">DFI.7.96</strain>
    </source>
</reference>
<evidence type="ECO:0000313" key="3">
    <source>
        <dbReference type="Proteomes" id="UP001205063"/>
    </source>
</evidence>
<protein>
    <recommendedName>
        <fullName evidence="4">MFS transporter</fullName>
    </recommendedName>
</protein>
<dbReference type="RefSeq" id="WP_256135815.1">
    <property type="nucleotide sequence ID" value="NZ_JANGAB010000002.1"/>
</dbReference>
<name>A0AAW5KF36_9FIRM</name>
<keyword evidence="1" id="KW-0472">Membrane</keyword>
<organism evidence="2 3">
    <name type="scientific">Bittarella massiliensis</name>
    <name type="common">ex Durand et al. 2017</name>
    <dbReference type="NCBI Taxonomy" id="1720313"/>
    <lineage>
        <taxon>Bacteria</taxon>
        <taxon>Bacillati</taxon>
        <taxon>Bacillota</taxon>
        <taxon>Clostridia</taxon>
        <taxon>Eubacteriales</taxon>
        <taxon>Oscillospiraceae</taxon>
        <taxon>Bittarella (ex Durand et al. 2017)</taxon>
    </lineage>
</organism>
<accession>A0AAW5KF36</accession>
<comment type="caution">
    <text evidence="2">The sequence shown here is derived from an EMBL/GenBank/DDBJ whole genome shotgun (WGS) entry which is preliminary data.</text>
</comment>
<keyword evidence="1" id="KW-0812">Transmembrane</keyword>
<evidence type="ECO:0000313" key="2">
    <source>
        <dbReference type="EMBL" id="MCQ4949123.1"/>
    </source>
</evidence>
<feature type="transmembrane region" description="Helical" evidence="1">
    <location>
        <begin position="26"/>
        <end position="45"/>
    </location>
</feature>